<evidence type="ECO:0000313" key="2">
    <source>
        <dbReference type="Proteomes" id="UP000737391"/>
    </source>
</evidence>
<gene>
    <name evidence="1" type="ORF">FAGAP_817</name>
</gene>
<organism evidence="1 2">
    <name type="scientific">Fusarium agapanthi</name>
    <dbReference type="NCBI Taxonomy" id="1803897"/>
    <lineage>
        <taxon>Eukaryota</taxon>
        <taxon>Fungi</taxon>
        <taxon>Dikarya</taxon>
        <taxon>Ascomycota</taxon>
        <taxon>Pezizomycotina</taxon>
        <taxon>Sordariomycetes</taxon>
        <taxon>Hypocreomycetidae</taxon>
        <taxon>Hypocreales</taxon>
        <taxon>Nectriaceae</taxon>
        <taxon>Fusarium</taxon>
        <taxon>Fusarium fujikuroi species complex</taxon>
    </lineage>
</organism>
<protein>
    <submittedName>
        <fullName evidence="1">Uncharacterized protein</fullName>
    </submittedName>
</protein>
<keyword evidence="2" id="KW-1185">Reference proteome</keyword>
<dbReference type="OrthoDB" id="5106734at2759"/>
<proteinExistence type="predicted"/>
<dbReference type="EMBL" id="LUFC02000045">
    <property type="protein sequence ID" value="KAF4502951.1"/>
    <property type="molecule type" value="Genomic_DNA"/>
</dbReference>
<accession>A0A9P5BQB7</accession>
<dbReference type="Proteomes" id="UP000737391">
    <property type="component" value="Unassembled WGS sequence"/>
</dbReference>
<evidence type="ECO:0000313" key="1">
    <source>
        <dbReference type="EMBL" id="KAF4502951.1"/>
    </source>
</evidence>
<reference evidence="1" key="1">
    <citation type="submission" date="2020-01" db="EMBL/GenBank/DDBJ databases">
        <title>Identification and distribution of gene clusters putatively required for synthesis of sphingolipid metabolism inhibitors in phylogenetically diverse species of the filamentous fungus Fusarium.</title>
        <authorList>
            <person name="Kim H.-S."/>
            <person name="Busman M."/>
            <person name="Brown D.W."/>
            <person name="Divon H."/>
            <person name="Uhlig S."/>
            <person name="Proctor R.H."/>
        </authorList>
    </citation>
    <scope>NUCLEOTIDE SEQUENCE</scope>
    <source>
        <strain evidence="1">NRRL 31653</strain>
    </source>
</reference>
<comment type="caution">
    <text evidence="1">The sequence shown here is derived from an EMBL/GenBank/DDBJ whole genome shotgun (WGS) entry which is preliminary data.</text>
</comment>
<sequence length="279" mass="30657">MLIIIAIKGWGPDLEIWESENNSISLNKLDFKFIACGFTTRQPGFTIDNTALPTPMLNVIALADPATITPAEWESLKNDETATEVGPVNPASSLLSLCMTLAVYDETGSTDDLQGLLTASQIARGSSKPCTLLDEKKGGYWECIRQLGQGEMEQQDAQRLLEAYKELWPQAMNFLADRILAADAIIQLDKGLSRVPYDDLILKSLDNTIESLHLGCPTNEQDTLISSATLIADPAETSDVHVASELVKLKIQADAMKMIAPLRSWRDYISKDKDITLLS</sequence>
<name>A0A9P5BQB7_9HYPO</name>
<dbReference type="AlphaFoldDB" id="A0A9P5BQB7"/>